<evidence type="ECO:0000313" key="3">
    <source>
        <dbReference type="Proteomes" id="UP000326202"/>
    </source>
</evidence>
<evidence type="ECO:0000256" key="1">
    <source>
        <dbReference type="SAM" id="MobiDB-lite"/>
    </source>
</evidence>
<sequence>MDGIEQQDAEPAEETQGRSGEGRDRQGSGRQEGPLIALPYRPRPLQQALHEQMRRFNVVVCHRRFGKTVLCVNHLIRAAVRCPAPRPRFAYLAPTYRQAKAVAWDYLKHFTGPIPGAQRHEGELRVDLPNGARITLLGADNPDALRGLYIDGIVFDEYGQMAPRIFGEVVRPALSDRQGWAVFIGTPQGRNGFHEIYETARLDPDWFTALHRASETGLIAEEELAAARRIMTPEEYAQEFECSFESAVAGSYYGRLIEEAVAQTRIGQVPYDPRLPVHTAWDLGMDDSTAIWFAQAAGAEVRLIGYYEASGEGLEHYVRVLQQRGYVYGEHWLPHDAEVRELGTGVSRIETLASLGLKGRVLPALRIEDGVNAARLLLPRCWFDREACAAGISALRHYRRDYDEKLRAYRSRPVHDWSSHGADAFRYLSIGLAQLRDGARALPKRDRGWVV</sequence>
<reference evidence="2 3" key="1">
    <citation type="submission" date="2019-08" db="EMBL/GenBank/DDBJ databases">
        <title>Hyperibacter terrae gen. nov., sp. nov. and Hyperibacter viscosus sp. nov., two new members in the family Rhodospirillaceae isolated from the rhizosphere of Hypericum perforatum.</title>
        <authorList>
            <person name="Noviana Z."/>
        </authorList>
    </citation>
    <scope>NUCLEOTIDE SEQUENCE [LARGE SCALE GENOMIC DNA]</scope>
    <source>
        <strain evidence="2 3">R5913</strain>
    </source>
</reference>
<dbReference type="InterPro" id="IPR027417">
    <property type="entry name" value="P-loop_NTPase"/>
</dbReference>
<proteinExistence type="predicted"/>
<feature type="compositionally biased region" description="Acidic residues" evidence="1">
    <location>
        <begin position="1"/>
        <end position="13"/>
    </location>
</feature>
<accession>A0A5J6MN15</accession>
<feature type="region of interest" description="Disordered" evidence="1">
    <location>
        <begin position="1"/>
        <end position="36"/>
    </location>
</feature>
<evidence type="ECO:0000313" key="2">
    <source>
        <dbReference type="EMBL" id="QEX18591.1"/>
    </source>
</evidence>
<gene>
    <name evidence="2" type="ORF">FRZ44_38980</name>
</gene>
<name>A0A5J6MN15_9PROT</name>
<dbReference type="KEGG" id="htq:FRZ44_38980"/>
<dbReference type="Proteomes" id="UP000326202">
    <property type="component" value="Chromosome"/>
</dbReference>
<dbReference type="Gene3D" id="3.30.420.280">
    <property type="match status" value="1"/>
</dbReference>
<keyword evidence="3" id="KW-1185">Reference proteome</keyword>
<protein>
    <submittedName>
        <fullName evidence="2">Uncharacterized protein</fullName>
    </submittedName>
</protein>
<organism evidence="2 3">
    <name type="scientific">Hypericibacter terrae</name>
    <dbReference type="NCBI Taxonomy" id="2602015"/>
    <lineage>
        <taxon>Bacteria</taxon>
        <taxon>Pseudomonadati</taxon>
        <taxon>Pseudomonadota</taxon>
        <taxon>Alphaproteobacteria</taxon>
        <taxon>Rhodospirillales</taxon>
        <taxon>Dongiaceae</taxon>
        <taxon>Hypericibacter</taxon>
    </lineage>
</organism>
<dbReference type="OrthoDB" id="479677at2"/>
<dbReference type="Gene3D" id="3.40.50.300">
    <property type="entry name" value="P-loop containing nucleotide triphosphate hydrolases"/>
    <property type="match status" value="1"/>
</dbReference>
<dbReference type="Pfam" id="PF03237">
    <property type="entry name" value="Terminase_6N"/>
    <property type="match status" value="1"/>
</dbReference>
<dbReference type="AlphaFoldDB" id="A0A5J6MN15"/>
<dbReference type="EMBL" id="CP042906">
    <property type="protein sequence ID" value="QEX18591.1"/>
    <property type="molecule type" value="Genomic_DNA"/>
</dbReference>